<organism evidence="1 2">
    <name type="scientific">Roseibium marinum</name>
    <dbReference type="NCBI Taxonomy" id="281252"/>
    <lineage>
        <taxon>Bacteria</taxon>
        <taxon>Pseudomonadati</taxon>
        <taxon>Pseudomonadota</taxon>
        <taxon>Alphaproteobacteria</taxon>
        <taxon>Hyphomicrobiales</taxon>
        <taxon>Stappiaceae</taxon>
        <taxon>Roseibium</taxon>
    </lineage>
</organism>
<evidence type="ECO:0000313" key="1">
    <source>
        <dbReference type="EMBL" id="POF28623.1"/>
    </source>
</evidence>
<evidence type="ECO:0000313" key="2">
    <source>
        <dbReference type="Proteomes" id="UP000236959"/>
    </source>
</evidence>
<accession>A0A2S3UM37</accession>
<proteinExistence type="predicted"/>
<dbReference type="EMBL" id="PPCN01000012">
    <property type="protein sequence ID" value="POF28623.1"/>
    <property type="molecule type" value="Genomic_DNA"/>
</dbReference>
<sequence length="33" mass="3739">MVPDLVRDSAENVEWACFTLRIIPEPIEVSIVP</sequence>
<comment type="caution">
    <text evidence="1">The sequence shown here is derived from an EMBL/GenBank/DDBJ whole genome shotgun (WGS) entry which is preliminary data.</text>
</comment>
<protein>
    <submittedName>
        <fullName evidence="1">Uncharacterized protein</fullName>
    </submittedName>
</protein>
<reference evidence="1 2" key="1">
    <citation type="submission" date="2018-01" db="EMBL/GenBank/DDBJ databases">
        <title>Genomic Encyclopedia of Archaeal and Bacterial Type Strains, Phase II (KMG-II): from individual species to whole genera.</title>
        <authorList>
            <person name="Goeker M."/>
        </authorList>
    </citation>
    <scope>NUCLEOTIDE SEQUENCE [LARGE SCALE GENOMIC DNA]</scope>
    <source>
        <strain evidence="1 2">DSM 17023</strain>
    </source>
</reference>
<dbReference type="AlphaFoldDB" id="A0A2S3UM37"/>
<keyword evidence="2" id="KW-1185">Reference proteome</keyword>
<dbReference type="Proteomes" id="UP000236959">
    <property type="component" value="Unassembled WGS sequence"/>
</dbReference>
<name>A0A2S3UM37_9HYPH</name>
<gene>
    <name evidence="1" type="ORF">CLV41_11236</name>
</gene>